<gene>
    <name evidence="6" type="ORF">J0M35_06800</name>
</gene>
<feature type="domain" description="Aminotransferase class I/classII large" evidence="5">
    <location>
        <begin position="31"/>
        <end position="380"/>
    </location>
</feature>
<evidence type="ECO:0000256" key="2">
    <source>
        <dbReference type="ARBA" id="ARBA00022576"/>
    </source>
</evidence>
<comment type="cofactor">
    <cofactor evidence="1 4">
        <name>pyridoxal 5'-phosphate</name>
        <dbReference type="ChEBI" id="CHEBI:597326"/>
    </cofactor>
</comment>
<dbReference type="CDD" id="cd00609">
    <property type="entry name" value="AAT_like"/>
    <property type="match status" value="1"/>
</dbReference>
<dbReference type="PANTHER" id="PTHR42832">
    <property type="entry name" value="AMINO ACID AMINOTRANSFERASE"/>
    <property type="match status" value="1"/>
</dbReference>
<organism evidence="6 7">
    <name type="scientific">Candidatus Obscuribacter phosphatis</name>
    <dbReference type="NCBI Taxonomy" id="1906157"/>
    <lineage>
        <taxon>Bacteria</taxon>
        <taxon>Bacillati</taxon>
        <taxon>Candidatus Melainabacteria</taxon>
        <taxon>Candidatus Obscuribacterales</taxon>
        <taxon>Candidatus Obscuribacteraceae</taxon>
        <taxon>Candidatus Obscuribacter</taxon>
    </lineage>
</organism>
<dbReference type="Pfam" id="PF00155">
    <property type="entry name" value="Aminotran_1_2"/>
    <property type="match status" value="1"/>
</dbReference>
<dbReference type="Gene3D" id="3.40.640.10">
    <property type="entry name" value="Type I PLP-dependent aspartate aminotransferase-like (Major domain)"/>
    <property type="match status" value="1"/>
</dbReference>
<dbReference type="EC" id="2.6.1.-" evidence="4"/>
<reference evidence="6" key="1">
    <citation type="submission" date="2021-02" db="EMBL/GenBank/DDBJ databases">
        <title>Genome-Resolved Metagenomics of a Microbial Community Performing Photosynthetic Biological Nutrient Removal.</title>
        <authorList>
            <person name="Mcdaniel E.A."/>
        </authorList>
    </citation>
    <scope>NUCLEOTIDE SEQUENCE</scope>
    <source>
        <strain evidence="6">UWPOB_OBS1</strain>
    </source>
</reference>
<evidence type="ECO:0000256" key="1">
    <source>
        <dbReference type="ARBA" id="ARBA00001933"/>
    </source>
</evidence>
<dbReference type="InterPro" id="IPR015421">
    <property type="entry name" value="PyrdxlP-dep_Trfase_major"/>
</dbReference>
<protein>
    <recommendedName>
        <fullName evidence="4">Aminotransferase</fullName>
        <ecNumber evidence="4">2.6.1.-</ecNumber>
    </recommendedName>
</protein>
<dbReference type="EMBL" id="JAFLCK010000007">
    <property type="protein sequence ID" value="MBN8660055.1"/>
    <property type="molecule type" value="Genomic_DNA"/>
</dbReference>
<dbReference type="PROSITE" id="PS00105">
    <property type="entry name" value="AA_TRANSFER_CLASS_1"/>
    <property type="match status" value="1"/>
</dbReference>
<proteinExistence type="inferred from homology"/>
<name>A0A8J7TKM0_9BACT</name>
<dbReference type="SUPFAM" id="SSF53383">
    <property type="entry name" value="PLP-dependent transferases"/>
    <property type="match status" value="1"/>
</dbReference>
<evidence type="ECO:0000256" key="3">
    <source>
        <dbReference type="ARBA" id="ARBA00022679"/>
    </source>
</evidence>
<evidence type="ECO:0000313" key="6">
    <source>
        <dbReference type="EMBL" id="MBN8660055.1"/>
    </source>
</evidence>
<comment type="similarity">
    <text evidence="4">Belongs to the class-I pyridoxal-phosphate-dependent aminotransferase family.</text>
</comment>
<dbReference type="NCBIfam" id="NF006756">
    <property type="entry name" value="PRK09276.1"/>
    <property type="match status" value="1"/>
</dbReference>
<dbReference type="GO" id="GO:0008483">
    <property type="term" value="F:transaminase activity"/>
    <property type="evidence" value="ECO:0007669"/>
    <property type="project" value="UniProtKB-KW"/>
</dbReference>
<dbReference type="InterPro" id="IPR004839">
    <property type="entry name" value="Aminotransferase_I/II_large"/>
</dbReference>
<dbReference type="Proteomes" id="UP000664277">
    <property type="component" value="Unassembled WGS sequence"/>
</dbReference>
<dbReference type="InterPro" id="IPR015424">
    <property type="entry name" value="PyrdxlP-dep_Trfase"/>
</dbReference>
<keyword evidence="2 4" id="KW-0032">Aminotransferase</keyword>
<keyword evidence="3 4" id="KW-0808">Transferase</keyword>
<accession>A0A8J7TKM0</accession>
<evidence type="ECO:0000256" key="4">
    <source>
        <dbReference type="RuleBase" id="RU000481"/>
    </source>
</evidence>
<dbReference type="InterPro" id="IPR050881">
    <property type="entry name" value="LL-DAP_aminotransferase"/>
</dbReference>
<evidence type="ECO:0000313" key="7">
    <source>
        <dbReference type="Proteomes" id="UP000664277"/>
    </source>
</evidence>
<dbReference type="InterPro" id="IPR015422">
    <property type="entry name" value="PyrdxlP-dep_Trfase_small"/>
</dbReference>
<sequence length="395" mass="43665">MELSHRLKSIPPYVFAEIDKKRQAAIARGVDVINLGIGDPDQPTPRHIVEAMHDAVENPVNHHYPPFGGSKEYKQAIVKWCNKRFGIELNADTEVTSLIGSKEGLHHTIMAFIDKGDINIIPDPAYPVYRTSTILAGGEPYFMPLTPENKFIPDLDAIPEAVLKKAKLLMLNYPGNPTAGIADLAFFEKAVAFCKKHNILLVHDLAYSEMTYDGYKAPSILEVKGAKEIAVELHSLSKTYNMTGWRIGFAIGNAEAVAAIAKIKSNVDTDIFKPIQLAAIAAFEGPTDHIDFCNNLYIERRDLAVERLKALGWPVQPIKATFYMWLPTPKGMSSADFSALMLDKAGIVVPPGTAYGPNGEGFFRMSLCLDKARMAEAFDRMAQHSITYDMLQAKV</sequence>
<comment type="caution">
    <text evidence="6">The sequence shown here is derived from an EMBL/GenBank/DDBJ whole genome shotgun (WGS) entry which is preliminary data.</text>
</comment>
<dbReference type="InterPro" id="IPR004838">
    <property type="entry name" value="NHTrfase_class1_PyrdxlP-BS"/>
</dbReference>
<dbReference type="AlphaFoldDB" id="A0A8J7TKM0"/>
<dbReference type="Gene3D" id="3.90.1150.10">
    <property type="entry name" value="Aspartate Aminotransferase, domain 1"/>
    <property type="match status" value="1"/>
</dbReference>
<evidence type="ECO:0000259" key="5">
    <source>
        <dbReference type="Pfam" id="PF00155"/>
    </source>
</evidence>
<dbReference type="PANTHER" id="PTHR42832:SF3">
    <property type="entry name" value="L-GLUTAMINE--4-(METHYLSULFANYL)-2-OXOBUTANOATE AMINOTRANSFERASE"/>
    <property type="match status" value="1"/>
</dbReference>
<dbReference type="GO" id="GO:0030170">
    <property type="term" value="F:pyridoxal phosphate binding"/>
    <property type="evidence" value="ECO:0007669"/>
    <property type="project" value="InterPro"/>
</dbReference>